<reference evidence="4" key="2">
    <citation type="submission" date="2020-11" db="EMBL/GenBank/DDBJ databases">
        <title>The chromosome-scale genome resource for two endophytic Fusarium species: F. culmorum and F. pseudograminearum.</title>
        <authorList>
            <person name="Yuan Z."/>
        </authorList>
    </citation>
    <scope>NUCLEOTIDE SEQUENCE</scope>
    <source>
        <strain evidence="4">Class2-1B</strain>
    </source>
</reference>
<keyword evidence="1" id="KW-0479">Metal-binding</keyword>
<dbReference type="InterPro" id="IPR001841">
    <property type="entry name" value="Znf_RING"/>
</dbReference>
<dbReference type="AlphaFoldDB" id="A0A2T4H2J2"/>
<keyword evidence="5" id="KW-1185">Reference proteome</keyword>
<evidence type="ECO:0000259" key="2">
    <source>
        <dbReference type="PROSITE" id="PS50089"/>
    </source>
</evidence>
<dbReference type="InterPro" id="IPR025870">
    <property type="entry name" value="Glyoxalase-like_dom"/>
</dbReference>
<dbReference type="InterPro" id="IPR029068">
    <property type="entry name" value="Glyas_Bleomycin-R_OHBP_Dase"/>
</dbReference>
<evidence type="ECO:0000313" key="4">
    <source>
        <dbReference type="EMBL" id="QPC65546.1"/>
    </source>
</evidence>
<dbReference type="PROSITE" id="PS50089">
    <property type="entry name" value="ZF_RING_2"/>
    <property type="match status" value="1"/>
</dbReference>
<accession>A0A2T4H2J2</accession>
<reference evidence="3 5" key="1">
    <citation type="submission" date="2018-02" db="EMBL/GenBank/DDBJ databases">
        <title>Fusarium culmorum secondary metabolites in fungal-bacterial-plant interactions.</title>
        <authorList>
            <person name="Schmidt R."/>
        </authorList>
    </citation>
    <scope>NUCLEOTIDE SEQUENCE [LARGE SCALE GENOMIC DNA]</scope>
    <source>
        <strain evidence="3 5">PV</strain>
    </source>
</reference>
<dbReference type="Pfam" id="PF13468">
    <property type="entry name" value="Glyoxalase_3"/>
    <property type="match status" value="1"/>
</dbReference>
<feature type="domain" description="RING-type" evidence="2">
    <location>
        <begin position="54"/>
        <end position="115"/>
    </location>
</feature>
<dbReference type="PANTHER" id="PTHR40265">
    <property type="entry name" value="BLL2707 PROTEIN"/>
    <property type="match status" value="1"/>
</dbReference>
<dbReference type="EMBL" id="CP064749">
    <property type="protein sequence ID" value="QPC65546.1"/>
    <property type="molecule type" value="Genomic_DNA"/>
</dbReference>
<dbReference type="Proteomes" id="UP000663297">
    <property type="component" value="Chromosome 3"/>
</dbReference>
<evidence type="ECO:0000256" key="1">
    <source>
        <dbReference type="PROSITE-ProRule" id="PRU00175"/>
    </source>
</evidence>
<name>A0A2T4H2J2_FUSCU</name>
<dbReference type="Gene3D" id="3.10.180.10">
    <property type="entry name" value="2,3-Dihydroxybiphenyl 1,2-Dioxygenase, domain 1"/>
    <property type="match status" value="1"/>
</dbReference>
<dbReference type="GO" id="GO:0008270">
    <property type="term" value="F:zinc ion binding"/>
    <property type="evidence" value="ECO:0007669"/>
    <property type="project" value="UniProtKB-KW"/>
</dbReference>
<proteinExistence type="predicted"/>
<dbReference type="SUPFAM" id="SSF57850">
    <property type="entry name" value="RING/U-box"/>
    <property type="match status" value="1"/>
</dbReference>
<protein>
    <recommendedName>
        <fullName evidence="2">RING-type domain-containing protein</fullName>
    </recommendedName>
</protein>
<dbReference type="OrthoDB" id="408973at2759"/>
<keyword evidence="1" id="KW-0863">Zinc-finger</keyword>
<dbReference type="Gene3D" id="3.30.40.10">
    <property type="entry name" value="Zinc/RING finger domain, C3HC4 (zinc finger)"/>
    <property type="match status" value="1"/>
</dbReference>
<dbReference type="InterPro" id="IPR013083">
    <property type="entry name" value="Znf_RING/FYVE/PHD"/>
</dbReference>
<dbReference type="PANTHER" id="PTHR40265:SF1">
    <property type="entry name" value="GLYOXALASE-LIKE DOMAIN-CONTAINING PROTEIN"/>
    <property type="match status" value="1"/>
</dbReference>
<gene>
    <name evidence="3" type="ORF">FCULG_00008886</name>
    <name evidence="4" type="ORF">HYE67_007777</name>
</gene>
<dbReference type="EMBL" id="PVEM01000003">
    <property type="protein sequence ID" value="PTD10019.1"/>
    <property type="molecule type" value="Genomic_DNA"/>
</dbReference>
<dbReference type="Proteomes" id="UP000241587">
    <property type="component" value="Unassembled WGS sequence"/>
</dbReference>
<dbReference type="SMART" id="SM00184">
    <property type="entry name" value="RING"/>
    <property type="match status" value="1"/>
</dbReference>
<organism evidence="3 5">
    <name type="scientific">Fusarium culmorum</name>
    <dbReference type="NCBI Taxonomy" id="5516"/>
    <lineage>
        <taxon>Eukaryota</taxon>
        <taxon>Fungi</taxon>
        <taxon>Dikarya</taxon>
        <taxon>Ascomycota</taxon>
        <taxon>Pezizomycotina</taxon>
        <taxon>Sordariomycetes</taxon>
        <taxon>Hypocreomycetidae</taxon>
        <taxon>Hypocreales</taxon>
        <taxon>Nectriaceae</taxon>
        <taxon>Fusarium</taxon>
    </lineage>
</organism>
<evidence type="ECO:0000313" key="3">
    <source>
        <dbReference type="EMBL" id="PTD10019.1"/>
    </source>
</evidence>
<sequence>MALQPTSVMSINNILNPEPSPPANQPQLGNTYWPVLRDALLRDPSSYHNLHLECGICLEDMTVFRHEHTYDPLMSHLSHRARIFPCGHMFGSKCAMTMIDELVRSNQPIACPICRVNFSHHRDCDHVHSGMPMPTSIREIWKFPPTLSEGGVVADKCGDCQVTEIIMGINYLAPTLLFPFDLEEGDSLFVSARTRCHVWDLRAMDSVDRYDVQDVSIEGPLKKVFDEIKARLKDNATRSWYSTDLKGFELCIRSCQKRRISFVDVVREHQSAWDARPIHSIIKHNLYHNQIHHLIKMSLPILDHFAILVSYQTLQTVTDNLKDSLVVIDGGAHADGLTVNKLIHLADGTYLEFIAFVEDVDPEKRRAHRWGNLEEGKIADWAHTLNSEADYAALQKRVADAGNGVTYGDLTSLQRHRPDGILMKCLVSVALDPEGGRIFPGTIPFWCVDETERHLRSPFKTDGGDGLHEYTKHPSHAQGVSKVTVLLPEKDIATYKPVYDAIHNQKAAEGKVYLWPYDLPAGPNAGSNKVVLSTLEGGNGKAEIKLTLLGTKDSPKSIELLPGLTVDFEHAA</sequence>
<keyword evidence="1" id="KW-0862">Zinc</keyword>
<evidence type="ECO:0000313" key="5">
    <source>
        <dbReference type="Proteomes" id="UP000241587"/>
    </source>
</evidence>